<feature type="transmembrane region" description="Helical" evidence="1">
    <location>
        <begin position="59"/>
        <end position="92"/>
    </location>
</feature>
<dbReference type="RefSeq" id="WP_157708839.1">
    <property type="nucleotide sequence ID" value="NZ_CP034348.1"/>
</dbReference>
<evidence type="ECO:0000256" key="1">
    <source>
        <dbReference type="SAM" id="Phobius"/>
    </source>
</evidence>
<feature type="transmembrane region" description="Helical" evidence="1">
    <location>
        <begin position="202"/>
        <end position="222"/>
    </location>
</feature>
<keyword evidence="1" id="KW-1133">Transmembrane helix</keyword>
<dbReference type="AlphaFoldDB" id="A0A6I6J5V7"/>
<feature type="transmembrane region" description="Helical" evidence="1">
    <location>
        <begin position="310"/>
        <end position="329"/>
    </location>
</feature>
<feature type="transmembrane region" description="Helical" evidence="1">
    <location>
        <begin position="234"/>
        <end position="255"/>
    </location>
</feature>
<gene>
    <name evidence="2" type="ORF">EI983_18575</name>
</gene>
<name>A0A6I6J5V7_9RHOB</name>
<accession>A0A6I6J5V7</accession>
<dbReference type="Proteomes" id="UP000428330">
    <property type="component" value="Chromosome"/>
</dbReference>
<feature type="transmembrane region" description="Helical" evidence="1">
    <location>
        <begin position="131"/>
        <end position="153"/>
    </location>
</feature>
<protein>
    <recommendedName>
        <fullName evidence="4">DUF2157 domain-containing protein</fullName>
    </recommendedName>
</protein>
<dbReference type="KEGG" id="rom:EI983_18575"/>
<proteinExistence type="predicted"/>
<feature type="transmembrane region" description="Helical" evidence="1">
    <location>
        <begin position="285"/>
        <end position="304"/>
    </location>
</feature>
<feature type="transmembrane region" description="Helical" evidence="1">
    <location>
        <begin position="160"/>
        <end position="182"/>
    </location>
</feature>
<dbReference type="EMBL" id="CP034348">
    <property type="protein sequence ID" value="QGY00159.1"/>
    <property type="molecule type" value="Genomic_DNA"/>
</dbReference>
<evidence type="ECO:0008006" key="4">
    <source>
        <dbReference type="Google" id="ProtNLM"/>
    </source>
</evidence>
<feature type="transmembrane region" description="Helical" evidence="1">
    <location>
        <begin position="261"/>
        <end position="280"/>
    </location>
</feature>
<organism evidence="2 3">
    <name type="scientific">Roseovarius faecimaris</name>
    <dbReference type="NCBI Taxonomy" id="2494550"/>
    <lineage>
        <taxon>Bacteria</taxon>
        <taxon>Pseudomonadati</taxon>
        <taxon>Pseudomonadota</taxon>
        <taxon>Alphaproteobacteria</taxon>
        <taxon>Rhodobacterales</taxon>
        <taxon>Roseobacteraceae</taxon>
        <taxon>Roseovarius</taxon>
    </lineage>
</organism>
<feature type="transmembrane region" description="Helical" evidence="1">
    <location>
        <begin position="104"/>
        <end position="125"/>
    </location>
</feature>
<dbReference type="OrthoDB" id="9770600at2"/>
<evidence type="ECO:0000313" key="2">
    <source>
        <dbReference type="EMBL" id="QGY00159.1"/>
    </source>
</evidence>
<evidence type="ECO:0000313" key="3">
    <source>
        <dbReference type="Proteomes" id="UP000428330"/>
    </source>
</evidence>
<sequence>MSLTEDDLRAAAAAGIIDDAQAARLTTLAHQRAGRLARGLPEDEPFELFKGFSEIFVSLGLILLIGSAMAFAAAIGGVFAITLGLAALCWFAGTYFTLKRRMTLPSIVLVSGYSTGIGGFLAWAIEMIGIGGSSGLGIVLLGLLGIAAMLLHFRTFRVPFSMFIAGTYGLLVVFGFTAEVSLENLFTDDLETLLDLRQGSSFAIATLIFGLLAFLAGLWFDLRDPHRVGRMARSAFWLHLLAAPALVNTVMMTAYNVQGALGMLLTIIGLTLVTCFALIIDRRSFLTAGLGYLAAVIFSFLNYGEADLSIPTLMLVLGAIVTYLGTFWTNLRVRLMRALPDFPGKHRLPPYSE</sequence>
<keyword evidence="1" id="KW-0472">Membrane</keyword>
<keyword evidence="1" id="KW-0812">Transmembrane</keyword>
<reference evidence="3" key="1">
    <citation type="submission" date="2018-12" db="EMBL/GenBank/DDBJ databases">
        <title>Complete genome sequence of Roseovarius sp. MME-070.</title>
        <authorList>
            <person name="Nam Y.-D."/>
            <person name="Kang J."/>
            <person name="Chung W.-H."/>
            <person name="Park Y.S."/>
        </authorList>
    </citation>
    <scope>NUCLEOTIDE SEQUENCE [LARGE SCALE GENOMIC DNA]</scope>
    <source>
        <strain evidence="3">MME-070</strain>
    </source>
</reference>
<keyword evidence="3" id="KW-1185">Reference proteome</keyword>